<dbReference type="PANTHER" id="PTHR10587:SF137">
    <property type="entry name" value="4-DEOXY-4-FORMAMIDO-L-ARABINOSE-PHOSPHOUNDECAPRENOL DEFORMYLASE ARND-RELATED"/>
    <property type="match status" value="1"/>
</dbReference>
<comment type="caution">
    <text evidence="2">The sequence shown here is derived from an EMBL/GenBank/DDBJ whole genome shotgun (WGS) entry which is preliminary data.</text>
</comment>
<dbReference type="InterPro" id="IPR002509">
    <property type="entry name" value="NODB_dom"/>
</dbReference>
<dbReference type="Proteomes" id="UP000286287">
    <property type="component" value="Unassembled WGS sequence"/>
</dbReference>
<dbReference type="OrthoDB" id="62208at2"/>
<dbReference type="AlphaFoldDB" id="A0A418VBY8"/>
<protein>
    <submittedName>
        <fullName evidence="2">Polysaccharide deacetylase family protein</fullName>
    </submittedName>
</protein>
<evidence type="ECO:0000313" key="2">
    <source>
        <dbReference type="EMBL" id="RJF73512.1"/>
    </source>
</evidence>
<dbReference type="CDD" id="cd10959">
    <property type="entry name" value="CE4_NodB_like_3"/>
    <property type="match status" value="1"/>
</dbReference>
<dbReference type="EMBL" id="QYUJ01000014">
    <property type="protein sequence ID" value="RJF73512.1"/>
    <property type="molecule type" value="Genomic_DNA"/>
</dbReference>
<feature type="domain" description="NodB homology" evidence="1">
    <location>
        <begin position="4"/>
        <end position="185"/>
    </location>
</feature>
<name>A0A418VBY8_9DEIO</name>
<accession>A0A418VBY8</accession>
<dbReference type="SUPFAM" id="SSF88713">
    <property type="entry name" value="Glycoside hydrolase/deacetylase"/>
    <property type="match status" value="1"/>
</dbReference>
<dbReference type="InterPro" id="IPR011330">
    <property type="entry name" value="Glyco_hydro/deAcase_b/a-brl"/>
</dbReference>
<dbReference type="PROSITE" id="PS51677">
    <property type="entry name" value="NODB"/>
    <property type="match status" value="1"/>
</dbReference>
<reference evidence="2 3" key="1">
    <citation type="submission" date="2018-09" db="EMBL/GenBank/DDBJ databases">
        <authorList>
            <person name="Zhu H."/>
        </authorList>
    </citation>
    <scope>NUCLEOTIDE SEQUENCE [LARGE SCALE GENOMIC DNA]</scope>
    <source>
        <strain evidence="2 3">K2S05-167</strain>
    </source>
</reference>
<dbReference type="PANTHER" id="PTHR10587">
    <property type="entry name" value="GLYCOSYL TRANSFERASE-RELATED"/>
    <property type="match status" value="1"/>
</dbReference>
<dbReference type="InterPro" id="IPR050248">
    <property type="entry name" value="Polysacc_deacetylase_ArnD"/>
</dbReference>
<evidence type="ECO:0000259" key="1">
    <source>
        <dbReference type="PROSITE" id="PS51677"/>
    </source>
</evidence>
<organism evidence="2 3">
    <name type="scientific">Deinococcus cavernae</name>
    <dbReference type="NCBI Taxonomy" id="2320857"/>
    <lineage>
        <taxon>Bacteria</taxon>
        <taxon>Thermotogati</taxon>
        <taxon>Deinococcota</taxon>
        <taxon>Deinococci</taxon>
        <taxon>Deinococcales</taxon>
        <taxon>Deinococcaceae</taxon>
        <taxon>Deinococcus</taxon>
    </lineage>
</organism>
<evidence type="ECO:0000313" key="3">
    <source>
        <dbReference type="Proteomes" id="UP000286287"/>
    </source>
</evidence>
<proteinExistence type="predicted"/>
<sequence>MRRREVALTFDDGPDPLLTPAILDALREARASATFFVVPERAEAHRELIGRMLAEGHQVEAHAEVHRHAWTRTPWGAYLDPIRAKKRVQAVTGQPVTLHRPAHGAYTLATLLGQRRAGVTGAHWSIEAHDWHRHYPAEAVRGRLNRLLQPGAVIVLHDAGPGAAKTVELLPDFLSDLKKRGYVTRTLAVLDGAQAQDWGALKRRAFMAFDRLFDRLGGNRPLGGRVDNLFRIGEVAFPLRGIRLNDGSVVPFGAKAIEFHVNNPLLVDLGPRRGLLRGIHDFGVLAHELQVRPEWQDVQYVFCLSALSPLMALGGYETHDLPAADARRLRGWANVLRRAYGSQRGAQRPRLSILAREAFIRRFERPLD</sequence>
<dbReference type="Pfam" id="PF01522">
    <property type="entry name" value="Polysacc_deac_1"/>
    <property type="match status" value="1"/>
</dbReference>
<keyword evidence="3" id="KW-1185">Reference proteome</keyword>
<dbReference type="GO" id="GO:0005975">
    <property type="term" value="P:carbohydrate metabolic process"/>
    <property type="evidence" value="ECO:0007669"/>
    <property type="project" value="InterPro"/>
</dbReference>
<dbReference type="Gene3D" id="3.20.20.370">
    <property type="entry name" value="Glycoside hydrolase/deacetylase"/>
    <property type="match status" value="1"/>
</dbReference>
<dbReference type="GO" id="GO:0016810">
    <property type="term" value="F:hydrolase activity, acting on carbon-nitrogen (but not peptide) bonds"/>
    <property type="evidence" value="ECO:0007669"/>
    <property type="project" value="InterPro"/>
</dbReference>
<gene>
    <name evidence="2" type="ORF">D3875_04795</name>
</gene>